<feature type="domain" description="ANTAR" evidence="5">
    <location>
        <begin position="161"/>
        <end position="222"/>
    </location>
</feature>
<dbReference type="Gene3D" id="3.30.450.40">
    <property type="match status" value="1"/>
</dbReference>
<dbReference type="Proteomes" id="UP001291999">
    <property type="component" value="Unassembled WGS sequence"/>
</dbReference>
<dbReference type="InterPro" id="IPR003018">
    <property type="entry name" value="GAF"/>
</dbReference>
<proteinExistence type="predicted"/>
<evidence type="ECO:0000256" key="1">
    <source>
        <dbReference type="ARBA" id="ARBA00022679"/>
    </source>
</evidence>
<keyword evidence="2" id="KW-0418">Kinase</keyword>
<dbReference type="PROSITE" id="PS50921">
    <property type="entry name" value="ANTAR"/>
    <property type="match status" value="1"/>
</dbReference>
<dbReference type="InterPro" id="IPR012074">
    <property type="entry name" value="GAF_ANTAR"/>
</dbReference>
<dbReference type="InterPro" id="IPR036388">
    <property type="entry name" value="WH-like_DNA-bd_sf"/>
</dbReference>
<dbReference type="InterPro" id="IPR005561">
    <property type="entry name" value="ANTAR"/>
</dbReference>
<keyword evidence="3" id="KW-0805">Transcription regulation</keyword>
<dbReference type="InterPro" id="IPR029016">
    <property type="entry name" value="GAF-like_dom_sf"/>
</dbReference>
<dbReference type="RefSeq" id="WP_322424399.1">
    <property type="nucleotide sequence ID" value="NZ_JAXQPW010000003.1"/>
</dbReference>
<sequence length="229" mass="24814">MSDPTLPELMADAARELQSSMSKSDDLMDTATQLAVRDIDGCDAAALLIVRGSGVIENLSATGDGAKRVDEIEVELKEGPCWDAIKETQTVYIPDLADAPRWPTWAPKVVEETGFKSVLAFQLFTDEDNVGALNLFSRTADGFGTEDHEYGLALSAHVSVAIRAAQQIETLSVALDTRSTIARAQGILMERFSLEEPAAFAVLVRLSSHLNRKVRDVAAEIVQTRQLPG</sequence>
<evidence type="ECO:0000313" key="7">
    <source>
        <dbReference type="Proteomes" id="UP001291999"/>
    </source>
</evidence>
<evidence type="ECO:0000313" key="6">
    <source>
        <dbReference type="EMBL" id="MDZ5662309.1"/>
    </source>
</evidence>
<comment type="caution">
    <text evidence="6">The sequence shown here is derived from an EMBL/GenBank/DDBJ whole genome shotgun (WGS) entry which is preliminary data.</text>
</comment>
<dbReference type="PIRSF" id="PIRSF036625">
    <property type="entry name" value="GAF_ANTAR"/>
    <property type="match status" value="1"/>
</dbReference>
<keyword evidence="7" id="KW-1185">Reference proteome</keyword>
<dbReference type="SUPFAM" id="SSF52172">
    <property type="entry name" value="CheY-like"/>
    <property type="match status" value="1"/>
</dbReference>
<evidence type="ECO:0000256" key="2">
    <source>
        <dbReference type="ARBA" id="ARBA00022777"/>
    </source>
</evidence>
<protein>
    <submittedName>
        <fullName evidence="6">GAF and ANTAR domain-containing protein</fullName>
    </submittedName>
</protein>
<dbReference type="SUPFAM" id="SSF55781">
    <property type="entry name" value="GAF domain-like"/>
    <property type="match status" value="1"/>
</dbReference>
<reference evidence="6 7" key="1">
    <citation type="submission" date="2023-11" db="EMBL/GenBank/DDBJ databases">
        <title>Novel species in genus Nocardioides.</title>
        <authorList>
            <person name="Zhou H."/>
        </authorList>
    </citation>
    <scope>NUCLEOTIDE SEQUENCE [LARGE SCALE GENOMIC DNA]</scope>
    <source>
        <strain evidence="6 7">S-58</strain>
    </source>
</reference>
<evidence type="ECO:0000259" key="5">
    <source>
        <dbReference type="PROSITE" id="PS50921"/>
    </source>
</evidence>
<name>A0ABU5KBG2_9ACTN</name>
<dbReference type="Pfam" id="PF13185">
    <property type="entry name" value="GAF_2"/>
    <property type="match status" value="1"/>
</dbReference>
<evidence type="ECO:0000256" key="3">
    <source>
        <dbReference type="ARBA" id="ARBA00023015"/>
    </source>
</evidence>
<dbReference type="Gene3D" id="1.10.10.10">
    <property type="entry name" value="Winged helix-like DNA-binding domain superfamily/Winged helix DNA-binding domain"/>
    <property type="match status" value="1"/>
</dbReference>
<organism evidence="6 7">
    <name type="scientific">Nocardioides renjunii</name>
    <dbReference type="NCBI Taxonomy" id="3095075"/>
    <lineage>
        <taxon>Bacteria</taxon>
        <taxon>Bacillati</taxon>
        <taxon>Actinomycetota</taxon>
        <taxon>Actinomycetes</taxon>
        <taxon>Propionibacteriales</taxon>
        <taxon>Nocardioidaceae</taxon>
        <taxon>Nocardioides</taxon>
    </lineage>
</organism>
<evidence type="ECO:0000256" key="4">
    <source>
        <dbReference type="ARBA" id="ARBA00023163"/>
    </source>
</evidence>
<gene>
    <name evidence="6" type="ORF">SFC79_11075</name>
</gene>
<keyword evidence="4" id="KW-0804">Transcription</keyword>
<keyword evidence="1" id="KW-0808">Transferase</keyword>
<dbReference type="EMBL" id="JAXQPW010000003">
    <property type="protein sequence ID" value="MDZ5662309.1"/>
    <property type="molecule type" value="Genomic_DNA"/>
</dbReference>
<dbReference type="SMART" id="SM01012">
    <property type="entry name" value="ANTAR"/>
    <property type="match status" value="1"/>
</dbReference>
<dbReference type="Pfam" id="PF03861">
    <property type="entry name" value="ANTAR"/>
    <property type="match status" value="1"/>
</dbReference>
<dbReference type="InterPro" id="IPR011006">
    <property type="entry name" value="CheY-like_superfamily"/>
</dbReference>
<accession>A0ABU5KBG2</accession>
<dbReference type="SMART" id="SM00065">
    <property type="entry name" value="GAF"/>
    <property type="match status" value="1"/>
</dbReference>